<gene>
    <name evidence="13 14" type="primary">lpxK</name>
    <name evidence="14" type="ORF">Pla52o_06760</name>
</gene>
<evidence type="ECO:0000256" key="6">
    <source>
        <dbReference type="ARBA" id="ARBA00022556"/>
    </source>
</evidence>
<keyword evidence="5 13" id="KW-0444">Lipid biosynthesis</keyword>
<dbReference type="AlphaFoldDB" id="A0A5C6CTQ9"/>
<evidence type="ECO:0000256" key="12">
    <source>
        <dbReference type="ARBA" id="ARBA00029757"/>
    </source>
</evidence>
<evidence type="ECO:0000256" key="3">
    <source>
        <dbReference type="ARBA" id="ARBA00012071"/>
    </source>
</evidence>
<keyword evidence="15" id="KW-1185">Reference proteome</keyword>
<evidence type="ECO:0000256" key="11">
    <source>
        <dbReference type="ARBA" id="ARBA00023098"/>
    </source>
</evidence>
<keyword evidence="11 13" id="KW-0443">Lipid metabolism</keyword>
<comment type="similarity">
    <text evidence="13">Belongs to the LpxK family.</text>
</comment>
<keyword evidence="9 13" id="KW-0418">Kinase</keyword>
<dbReference type="UniPathway" id="UPA00359">
    <property type="reaction ID" value="UER00482"/>
</dbReference>
<evidence type="ECO:0000313" key="14">
    <source>
        <dbReference type="EMBL" id="TWU26821.1"/>
    </source>
</evidence>
<evidence type="ECO:0000256" key="5">
    <source>
        <dbReference type="ARBA" id="ARBA00022516"/>
    </source>
</evidence>
<dbReference type="GO" id="GO:0005524">
    <property type="term" value="F:ATP binding"/>
    <property type="evidence" value="ECO:0007669"/>
    <property type="project" value="UniProtKB-UniRule"/>
</dbReference>
<dbReference type="PANTHER" id="PTHR42724:SF1">
    <property type="entry name" value="TETRAACYLDISACCHARIDE 4'-KINASE, MITOCHONDRIAL-RELATED"/>
    <property type="match status" value="1"/>
</dbReference>
<name>A0A5C6CTQ9_9BACT</name>
<dbReference type="PANTHER" id="PTHR42724">
    <property type="entry name" value="TETRAACYLDISACCHARIDE 4'-KINASE"/>
    <property type="match status" value="1"/>
</dbReference>
<comment type="pathway">
    <text evidence="2 13">Glycolipid biosynthesis; lipid IV(A) biosynthesis; lipid IV(A) from (3R)-3-hydroxytetradecanoyl-[acyl-carrier-protein] and UDP-N-acetyl-alpha-D-glucosamine: step 6/6.</text>
</comment>
<evidence type="ECO:0000313" key="15">
    <source>
        <dbReference type="Proteomes" id="UP000316304"/>
    </source>
</evidence>
<keyword evidence="6 13" id="KW-0441">Lipid A biosynthesis</keyword>
<dbReference type="Pfam" id="PF02606">
    <property type="entry name" value="LpxK"/>
    <property type="match status" value="1"/>
</dbReference>
<evidence type="ECO:0000256" key="8">
    <source>
        <dbReference type="ARBA" id="ARBA00022741"/>
    </source>
</evidence>
<reference evidence="14 15" key="1">
    <citation type="submission" date="2019-02" db="EMBL/GenBank/DDBJ databases">
        <title>Deep-cultivation of Planctomycetes and their phenomic and genomic characterization uncovers novel biology.</title>
        <authorList>
            <person name="Wiegand S."/>
            <person name="Jogler M."/>
            <person name="Boedeker C."/>
            <person name="Pinto D."/>
            <person name="Vollmers J."/>
            <person name="Rivas-Marin E."/>
            <person name="Kohn T."/>
            <person name="Peeters S.H."/>
            <person name="Heuer A."/>
            <person name="Rast P."/>
            <person name="Oberbeckmann S."/>
            <person name="Bunk B."/>
            <person name="Jeske O."/>
            <person name="Meyerdierks A."/>
            <person name="Storesund J.E."/>
            <person name="Kallscheuer N."/>
            <person name="Luecker S."/>
            <person name="Lage O.M."/>
            <person name="Pohl T."/>
            <person name="Merkel B.J."/>
            <person name="Hornburger P."/>
            <person name="Mueller R.-W."/>
            <person name="Bruemmer F."/>
            <person name="Labrenz M."/>
            <person name="Spormann A.M."/>
            <person name="Op Den Camp H."/>
            <person name="Overmann J."/>
            <person name="Amann R."/>
            <person name="Jetten M.S.M."/>
            <person name="Mascher T."/>
            <person name="Medema M.H."/>
            <person name="Devos D.P."/>
            <person name="Kaster A.-K."/>
            <person name="Ovreas L."/>
            <person name="Rohde M."/>
            <person name="Galperin M.Y."/>
            <person name="Jogler C."/>
        </authorList>
    </citation>
    <scope>NUCLEOTIDE SEQUENCE [LARGE SCALE GENOMIC DNA]</scope>
    <source>
        <strain evidence="14 15">Pla52o</strain>
    </source>
</reference>
<evidence type="ECO:0000256" key="2">
    <source>
        <dbReference type="ARBA" id="ARBA00004870"/>
    </source>
</evidence>
<keyword evidence="10 13" id="KW-0067">ATP-binding</keyword>
<evidence type="ECO:0000256" key="10">
    <source>
        <dbReference type="ARBA" id="ARBA00022840"/>
    </source>
</evidence>
<dbReference type="SUPFAM" id="SSF52540">
    <property type="entry name" value="P-loop containing nucleoside triphosphate hydrolases"/>
    <property type="match status" value="1"/>
</dbReference>
<evidence type="ECO:0000256" key="13">
    <source>
        <dbReference type="HAMAP-Rule" id="MF_00409"/>
    </source>
</evidence>
<proteinExistence type="inferred from homology"/>
<evidence type="ECO:0000256" key="1">
    <source>
        <dbReference type="ARBA" id="ARBA00002274"/>
    </source>
</evidence>
<organism evidence="14 15">
    <name type="scientific">Novipirellula galeiformis</name>
    <dbReference type="NCBI Taxonomy" id="2528004"/>
    <lineage>
        <taxon>Bacteria</taxon>
        <taxon>Pseudomonadati</taxon>
        <taxon>Planctomycetota</taxon>
        <taxon>Planctomycetia</taxon>
        <taxon>Pirellulales</taxon>
        <taxon>Pirellulaceae</taxon>
        <taxon>Novipirellula</taxon>
    </lineage>
</organism>
<comment type="caution">
    <text evidence="14">The sequence shown here is derived from an EMBL/GenBank/DDBJ whole genome shotgun (WGS) entry which is preliminary data.</text>
</comment>
<evidence type="ECO:0000256" key="7">
    <source>
        <dbReference type="ARBA" id="ARBA00022679"/>
    </source>
</evidence>
<dbReference type="Gene3D" id="3.40.50.300">
    <property type="entry name" value="P-loop containing nucleotide triphosphate hydrolases"/>
    <property type="match status" value="1"/>
</dbReference>
<dbReference type="InterPro" id="IPR027417">
    <property type="entry name" value="P-loop_NTPase"/>
</dbReference>
<dbReference type="HAMAP" id="MF_00409">
    <property type="entry name" value="LpxK"/>
    <property type="match status" value="1"/>
</dbReference>
<dbReference type="GO" id="GO:0009244">
    <property type="term" value="P:lipopolysaccharide core region biosynthetic process"/>
    <property type="evidence" value="ECO:0007669"/>
    <property type="project" value="TreeGrafter"/>
</dbReference>
<sequence length="406" mass="44363">MIWSDSDAATLSVVIDLPFTLELPMPLQSARKFMDYRSIMNGRRKGPLAAAMRGGLWVASRAYAVGVWKRNRGYDAGQGVVQCDVPVISVGNLTTGGTGKTPVVCFLAKWFRSQGIRVGIVSRGYGRGDADANDEALELYARLPDVPHVQDPDRVAAATIAVDELEVQLILMDDGFQHRRLHRDLDLVVVDATEPFGFGHLLPRGLLREPISSLARADLVILSRCDAVAEDRLRSIEQQIERANAGLAVVRSAHVPTALLEYPSLEVPIEALEGCNIAVVSAIGNPDAFRETLVRCGATIVDSRDLPDHDPYAPETVESLRTWIRSLGDSIAMVVCTHKDLVKLCTDSLGGIRLAALLVELRLQHRDQADLGITEEDPRRNPLTGLLENIAQRVQQDSEGVEEKGS</sequence>
<dbReference type="GO" id="GO:0009245">
    <property type="term" value="P:lipid A biosynthetic process"/>
    <property type="evidence" value="ECO:0007669"/>
    <property type="project" value="UniProtKB-UniRule"/>
</dbReference>
<comment type="catalytic activity">
    <reaction evidence="13">
        <text>a lipid A disaccharide + ATP = a lipid IVA + ADP + H(+)</text>
        <dbReference type="Rhea" id="RHEA:67840"/>
        <dbReference type="ChEBI" id="CHEBI:15378"/>
        <dbReference type="ChEBI" id="CHEBI:30616"/>
        <dbReference type="ChEBI" id="CHEBI:176343"/>
        <dbReference type="ChEBI" id="CHEBI:176425"/>
        <dbReference type="ChEBI" id="CHEBI:456216"/>
        <dbReference type="EC" id="2.7.1.130"/>
    </reaction>
</comment>
<feature type="binding site" evidence="13">
    <location>
        <begin position="94"/>
        <end position="101"/>
    </location>
    <ligand>
        <name>ATP</name>
        <dbReference type="ChEBI" id="CHEBI:30616"/>
    </ligand>
</feature>
<dbReference type="EC" id="2.7.1.130" evidence="3 13"/>
<keyword evidence="7 13" id="KW-0808">Transferase</keyword>
<accession>A0A5C6CTQ9</accession>
<dbReference type="Proteomes" id="UP000316304">
    <property type="component" value="Unassembled WGS sequence"/>
</dbReference>
<dbReference type="InterPro" id="IPR003758">
    <property type="entry name" value="LpxK"/>
</dbReference>
<dbReference type="GO" id="GO:0009029">
    <property type="term" value="F:lipid-A 4'-kinase activity"/>
    <property type="evidence" value="ECO:0007669"/>
    <property type="project" value="UniProtKB-UniRule"/>
</dbReference>
<protein>
    <recommendedName>
        <fullName evidence="4 13">Tetraacyldisaccharide 4'-kinase</fullName>
        <ecNumber evidence="3 13">2.7.1.130</ecNumber>
    </recommendedName>
    <alternativeName>
        <fullName evidence="12 13">Lipid A 4'-kinase</fullName>
    </alternativeName>
</protein>
<dbReference type="GO" id="GO:0005886">
    <property type="term" value="C:plasma membrane"/>
    <property type="evidence" value="ECO:0007669"/>
    <property type="project" value="TreeGrafter"/>
</dbReference>
<evidence type="ECO:0000256" key="4">
    <source>
        <dbReference type="ARBA" id="ARBA00016436"/>
    </source>
</evidence>
<keyword evidence="8 13" id="KW-0547">Nucleotide-binding</keyword>
<dbReference type="EMBL" id="SJPT01000001">
    <property type="protein sequence ID" value="TWU26821.1"/>
    <property type="molecule type" value="Genomic_DNA"/>
</dbReference>
<comment type="function">
    <text evidence="1 13">Transfers the gamma-phosphate of ATP to the 4'-position of a tetraacyldisaccharide 1-phosphate intermediate (termed DS-1-P) to form tetraacyldisaccharide 1,4'-bis-phosphate (lipid IVA).</text>
</comment>
<dbReference type="NCBIfam" id="TIGR00682">
    <property type="entry name" value="lpxK"/>
    <property type="match status" value="1"/>
</dbReference>
<evidence type="ECO:0000256" key="9">
    <source>
        <dbReference type="ARBA" id="ARBA00022777"/>
    </source>
</evidence>